<name>A0A8E2ASY4_9APHY</name>
<proteinExistence type="predicted"/>
<evidence type="ECO:0000313" key="2">
    <source>
        <dbReference type="Proteomes" id="UP000250043"/>
    </source>
</evidence>
<dbReference type="EMBL" id="KV722414">
    <property type="protein sequence ID" value="OCH90021.1"/>
    <property type="molecule type" value="Genomic_DNA"/>
</dbReference>
<dbReference type="Proteomes" id="UP000250043">
    <property type="component" value="Unassembled WGS sequence"/>
</dbReference>
<accession>A0A8E2ASY4</accession>
<reference evidence="1 2" key="1">
    <citation type="submission" date="2016-07" db="EMBL/GenBank/DDBJ databases">
        <title>Draft genome of the white-rot fungus Obba rivulosa 3A-2.</title>
        <authorList>
            <consortium name="DOE Joint Genome Institute"/>
            <person name="Miettinen O."/>
            <person name="Riley R."/>
            <person name="Acob R."/>
            <person name="Barry K."/>
            <person name="Cullen D."/>
            <person name="De Vries R."/>
            <person name="Hainaut M."/>
            <person name="Hatakka A."/>
            <person name="Henrissat B."/>
            <person name="Hilden K."/>
            <person name="Kuo R."/>
            <person name="Labutti K."/>
            <person name="Lipzen A."/>
            <person name="Makela M.R."/>
            <person name="Sandor L."/>
            <person name="Spatafora J.W."/>
            <person name="Grigoriev I.V."/>
            <person name="Hibbett D.S."/>
        </authorList>
    </citation>
    <scope>NUCLEOTIDE SEQUENCE [LARGE SCALE GENOMIC DNA]</scope>
    <source>
        <strain evidence="1 2">3A-2</strain>
    </source>
</reference>
<protein>
    <submittedName>
        <fullName evidence="1">Uncharacterized protein</fullName>
    </submittedName>
</protein>
<keyword evidence="2" id="KW-1185">Reference proteome</keyword>
<sequence>MRAGIRGPCLAEPIAAAAIRAPSPSSRLDLRTLTSSEPAGFKFPLHASSHPLARHAQLSDHRAIGQVFTPPLINDSSARNQTLAVLAAVRKHGNFCPPTGYWSSPLVHSCVGSRCRAKSSCNGSQSDRALHLLPMLHVGNRYGHAIATASSHAKQIKMPWPAGDLIGAKCCDCTYSSRSSPSRSVVTKQSR</sequence>
<gene>
    <name evidence="1" type="ORF">OBBRIDRAFT_633195</name>
</gene>
<dbReference type="AlphaFoldDB" id="A0A8E2ASY4"/>
<organism evidence="1 2">
    <name type="scientific">Obba rivulosa</name>
    <dbReference type="NCBI Taxonomy" id="1052685"/>
    <lineage>
        <taxon>Eukaryota</taxon>
        <taxon>Fungi</taxon>
        <taxon>Dikarya</taxon>
        <taxon>Basidiomycota</taxon>
        <taxon>Agaricomycotina</taxon>
        <taxon>Agaricomycetes</taxon>
        <taxon>Polyporales</taxon>
        <taxon>Gelatoporiaceae</taxon>
        <taxon>Obba</taxon>
    </lineage>
</organism>
<evidence type="ECO:0000313" key="1">
    <source>
        <dbReference type="EMBL" id="OCH90021.1"/>
    </source>
</evidence>